<dbReference type="InterPro" id="IPR010530">
    <property type="entry name" value="B12D"/>
</dbReference>
<dbReference type="Pfam" id="PF06522">
    <property type="entry name" value="B12D"/>
    <property type="match status" value="1"/>
</dbReference>
<sequence>IIFSGSWPLQHQYHGGAFLYLIRLARGPYVSWDKKNNPEPWNNLGPTYQYKTFGPIGLPYLSRKRSKLLLDKDVK</sequence>
<evidence type="ECO:0000313" key="2">
    <source>
        <dbReference type="Proteomes" id="UP000472270"/>
    </source>
</evidence>
<dbReference type="Ensembl" id="ENSSRHT00000019926.1">
    <property type="protein sequence ID" value="ENSSRHP00000019308.1"/>
    <property type="gene ID" value="ENSSRHG00000010419.1"/>
</dbReference>
<reference evidence="1" key="1">
    <citation type="submission" date="2025-08" db="UniProtKB">
        <authorList>
            <consortium name="Ensembl"/>
        </authorList>
    </citation>
    <scope>IDENTIFICATION</scope>
</reference>
<keyword evidence="2" id="KW-1185">Reference proteome</keyword>
<accession>A0A673GZC9</accession>
<protein>
    <submittedName>
        <fullName evidence="1">Uncharacterized protein</fullName>
    </submittedName>
</protein>
<reference evidence="1" key="2">
    <citation type="submission" date="2025-09" db="UniProtKB">
        <authorList>
            <consortium name="Ensembl"/>
        </authorList>
    </citation>
    <scope>IDENTIFICATION</scope>
</reference>
<dbReference type="PANTHER" id="PTHR14256:SF5">
    <property type="entry name" value="NADH DEHYDROGENASE [UBIQUINONE] 1 ALPHA SUBCOMPLEX SUBUNIT 4-LIKE 2"/>
    <property type="match status" value="1"/>
</dbReference>
<name>A0A673GZC9_9TELE</name>
<dbReference type="Proteomes" id="UP000472270">
    <property type="component" value="Unassembled WGS sequence"/>
</dbReference>
<evidence type="ECO:0000313" key="1">
    <source>
        <dbReference type="Ensembl" id="ENSSRHP00000019308.1"/>
    </source>
</evidence>
<dbReference type="AlphaFoldDB" id="A0A673GZC9"/>
<dbReference type="PANTHER" id="PTHR14256">
    <property type="entry name" value="NADH-UBIQUINONE OXIDOREDUCTASE MLRQ SUBUNIT"/>
    <property type="match status" value="1"/>
</dbReference>
<proteinExistence type="predicted"/>
<organism evidence="1 2">
    <name type="scientific">Sinocyclocheilus rhinocerous</name>
    <dbReference type="NCBI Taxonomy" id="307959"/>
    <lineage>
        <taxon>Eukaryota</taxon>
        <taxon>Metazoa</taxon>
        <taxon>Chordata</taxon>
        <taxon>Craniata</taxon>
        <taxon>Vertebrata</taxon>
        <taxon>Euteleostomi</taxon>
        <taxon>Actinopterygii</taxon>
        <taxon>Neopterygii</taxon>
        <taxon>Teleostei</taxon>
        <taxon>Ostariophysi</taxon>
        <taxon>Cypriniformes</taxon>
        <taxon>Cyprinidae</taxon>
        <taxon>Cyprininae</taxon>
        <taxon>Sinocyclocheilus</taxon>
    </lineage>
</organism>